<keyword evidence="2 5" id="KW-0812">Transmembrane</keyword>
<gene>
    <name evidence="6" type="ORF">JO391_20590</name>
</gene>
<evidence type="ECO:0000256" key="2">
    <source>
        <dbReference type="ARBA" id="ARBA00022692"/>
    </source>
</evidence>
<dbReference type="Proteomes" id="UP000826300">
    <property type="component" value="Plasmid unnamed1"/>
</dbReference>
<comment type="subcellular location">
    <subcellularLocation>
        <location evidence="5">Cell membrane</location>
        <topology evidence="5">Multi-pass membrane protein</topology>
    </subcellularLocation>
    <subcellularLocation>
        <location evidence="1">Membrane</location>
        <topology evidence="1">Multi-pass membrane protein</topology>
    </subcellularLocation>
</comment>
<keyword evidence="5" id="KW-1003">Cell membrane</keyword>
<keyword evidence="3 5" id="KW-1133">Transmembrane helix</keyword>
<keyword evidence="6" id="KW-0614">Plasmid</keyword>
<organism evidence="6 7">
    <name type="scientific">Neotabrizicola shimadae</name>
    <dbReference type="NCBI Taxonomy" id="2807096"/>
    <lineage>
        <taxon>Bacteria</taxon>
        <taxon>Pseudomonadati</taxon>
        <taxon>Pseudomonadota</taxon>
        <taxon>Alphaproteobacteria</taxon>
        <taxon>Rhodobacterales</taxon>
        <taxon>Paracoccaceae</taxon>
        <taxon>Neotabrizicola</taxon>
    </lineage>
</organism>
<feature type="transmembrane region" description="Helical" evidence="5">
    <location>
        <begin position="110"/>
        <end position="133"/>
    </location>
</feature>
<dbReference type="RefSeq" id="WP_220664659.1">
    <property type="nucleotide sequence ID" value="NZ_CP069371.1"/>
</dbReference>
<evidence type="ECO:0000256" key="3">
    <source>
        <dbReference type="ARBA" id="ARBA00022989"/>
    </source>
</evidence>
<evidence type="ECO:0000313" key="7">
    <source>
        <dbReference type="Proteomes" id="UP000826300"/>
    </source>
</evidence>
<comment type="similarity">
    <text evidence="5">Belongs to the 4-toluene sulfonate uptake permease (TSUP) (TC 2.A.102) family.</text>
</comment>
<reference evidence="6" key="1">
    <citation type="submission" date="2021-02" db="EMBL/GenBank/DDBJ databases">
        <title>Rhodobacter shimadae sp. nov., an aerobic anoxygenic phototrophic bacterium isolated from a hot spring.</title>
        <authorList>
            <person name="Muramatsu S."/>
            <person name="Haruta S."/>
            <person name="Hirose S."/>
            <person name="Hanada S."/>
        </authorList>
    </citation>
    <scope>NUCLEOTIDE SEQUENCE</scope>
    <source>
        <strain evidence="6">N10</strain>
        <plasmid evidence="6">unnamed1</plasmid>
    </source>
</reference>
<dbReference type="PANTHER" id="PTHR43701:SF2">
    <property type="entry name" value="MEMBRANE TRANSPORTER PROTEIN YJNA-RELATED"/>
    <property type="match status" value="1"/>
</dbReference>
<evidence type="ECO:0000256" key="4">
    <source>
        <dbReference type="ARBA" id="ARBA00023136"/>
    </source>
</evidence>
<feature type="transmembrane region" description="Helical" evidence="5">
    <location>
        <begin position="12"/>
        <end position="32"/>
    </location>
</feature>
<proteinExistence type="inferred from homology"/>
<accession>A0A8G0ZZK7</accession>
<evidence type="ECO:0000256" key="5">
    <source>
        <dbReference type="RuleBase" id="RU363041"/>
    </source>
</evidence>
<dbReference type="EMBL" id="CP069371">
    <property type="protein sequence ID" value="QYZ72066.1"/>
    <property type="molecule type" value="Genomic_DNA"/>
</dbReference>
<evidence type="ECO:0000313" key="6">
    <source>
        <dbReference type="EMBL" id="QYZ72066.1"/>
    </source>
</evidence>
<dbReference type="Pfam" id="PF01925">
    <property type="entry name" value="TauE"/>
    <property type="match status" value="1"/>
</dbReference>
<keyword evidence="7" id="KW-1185">Reference proteome</keyword>
<feature type="transmembrane region" description="Helical" evidence="5">
    <location>
        <begin position="184"/>
        <end position="205"/>
    </location>
</feature>
<dbReference type="InterPro" id="IPR051598">
    <property type="entry name" value="TSUP/Inactive_protease-like"/>
</dbReference>
<geneLocation type="plasmid" evidence="6 7">
    <name>unnamed1</name>
</geneLocation>
<feature type="transmembrane region" description="Helical" evidence="5">
    <location>
        <begin position="245"/>
        <end position="262"/>
    </location>
</feature>
<dbReference type="AlphaFoldDB" id="A0A8G0ZZK7"/>
<dbReference type="PANTHER" id="PTHR43701">
    <property type="entry name" value="MEMBRANE TRANSPORTER PROTEIN MJ0441-RELATED"/>
    <property type="match status" value="1"/>
</dbReference>
<evidence type="ECO:0000256" key="1">
    <source>
        <dbReference type="ARBA" id="ARBA00004141"/>
    </source>
</evidence>
<protein>
    <recommendedName>
        <fullName evidence="5">Probable membrane transporter protein</fullName>
    </recommendedName>
</protein>
<dbReference type="InterPro" id="IPR002781">
    <property type="entry name" value="TM_pro_TauE-like"/>
</dbReference>
<keyword evidence="4 5" id="KW-0472">Membrane</keyword>
<feature type="transmembrane region" description="Helical" evidence="5">
    <location>
        <begin position="38"/>
        <end position="66"/>
    </location>
</feature>
<dbReference type="KEGG" id="nsm:JO391_20590"/>
<dbReference type="GO" id="GO:0005886">
    <property type="term" value="C:plasma membrane"/>
    <property type="evidence" value="ECO:0007669"/>
    <property type="project" value="UniProtKB-SubCell"/>
</dbReference>
<name>A0A8G0ZZK7_9RHOB</name>
<feature type="transmembrane region" description="Helical" evidence="5">
    <location>
        <begin position="78"/>
        <end position="98"/>
    </location>
</feature>
<sequence>MANKDQRRNPTAAFGVGAIVGMLGGLIGLGGAEFRLPLLIGMFRFAALEAVILNKATSLVVVATALPFRSSTIPFSEIAAHWPIIANLLVGSLLGAWLGAGWATRLSSAVLYKVLAVLLVLIAGVLLVGHDVATSGAMLTGTAQMLAGVLAGFGIGVVASLMGVAGGELLIPTLVLLFGADIKLAGSLSLAVSLPTMLVGFARYSRDQSFTVLARNGRFVLVMAAGSILGAFIGGQLLGIVPNEILLPSLAAILLVSAVKVWRHK</sequence>
<feature type="transmembrane region" description="Helical" evidence="5">
    <location>
        <begin position="145"/>
        <end position="164"/>
    </location>
</feature>
<feature type="transmembrane region" description="Helical" evidence="5">
    <location>
        <begin position="217"/>
        <end position="239"/>
    </location>
</feature>